<organism evidence="2 3">
    <name type="scientific">Austropuccinia psidii MF-1</name>
    <dbReference type="NCBI Taxonomy" id="1389203"/>
    <lineage>
        <taxon>Eukaryota</taxon>
        <taxon>Fungi</taxon>
        <taxon>Dikarya</taxon>
        <taxon>Basidiomycota</taxon>
        <taxon>Pucciniomycotina</taxon>
        <taxon>Pucciniomycetes</taxon>
        <taxon>Pucciniales</taxon>
        <taxon>Sphaerophragmiaceae</taxon>
        <taxon>Austropuccinia</taxon>
    </lineage>
</organism>
<evidence type="ECO:0000259" key="1">
    <source>
        <dbReference type="Pfam" id="PF07727"/>
    </source>
</evidence>
<dbReference type="InterPro" id="IPR013103">
    <property type="entry name" value="RVT_2"/>
</dbReference>
<name>A0A9Q3JTB0_9BASI</name>
<proteinExistence type="predicted"/>
<reference evidence="2" key="1">
    <citation type="submission" date="2021-03" db="EMBL/GenBank/DDBJ databases">
        <title>Draft genome sequence of rust myrtle Austropuccinia psidii MF-1, a brazilian biotype.</title>
        <authorList>
            <person name="Quecine M.C."/>
            <person name="Pachon D.M.R."/>
            <person name="Bonatelli M.L."/>
            <person name="Correr F.H."/>
            <person name="Franceschini L.M."/>
            <person name="Leite T.F."/>
            <person name="Margarido G.R.A."/>
            <person name="Almeida C.A."/>
            <person name="Ferrarezi J.A."/>
            <person name="Labate C.A."/>
        </authorList>
    </citation>
    <scope>NUCLEOTIDE SEQUENCE</scope>
    <source>
        <strain evidence="2">MF-1</strain>
    </source>
</reference>
<accession>A0A9Q3JTB0</accession>
<dbReference type="AlphaFoldDB" id="A0A9Q3JTB0"/>
<feature type="domain" description="Reverse transcriptase Ty1/copia-type" evidence="1">
    <location>
        <begin position="52"/>
        <end position="247"/>
    </location>
</feature>
<gene>
    <name evidence="2" type="ORF">O181_107092</name>
</gene>
<protein>
    <recommendedName>
        <fullName evidence="1">Reverse transcriptase Ty1/copia-type domain-containing protein</fullName>
    </recommendedName>
</protein>
<evidence type="ECO:0000313" key="3">
    <source>
        <dbReference type="Proteomes" id="UP000765509"/>
    </source>
</evidence>
<sequence>MTIQYYLEGQLIHLTTHGYWTILKFKTDLPLFSPSRYCLISSHTKRSSHNVGLQGFRQTLEVDFNKTYAPPGILNSLRALITHACLNKLDFRQVYIKSAFLNAPLNKTVYLNIPQGLVIDCRQYCLCLNKAIYCLKQAPLAWYTCLQNAGFVTCKLDPFVFHRNNPEKVWIYVHVHNIAIFGKNLHIFKKEIANEFEIKDMGPTDLLLGVKISKLEEGIGMDQQNFVESLLELYWMQDCKPVSTPLVPNEHLGPATEEERIAFESLQIHFRSAFRTINYLSTATWPDLSLAVSSLSQYLENPGIQHWRAFLHVLKYLCGT</sequence>
<dbReference type="EMBL" id="AVOT02080749">
    <property type="protein sequence ID" value="MBW0567377.1"/>
    <property type="molecule type" value="Genomic_DNA"/>
</dbReference>
<evidence type="ECO:0000313" key="2">
    <source>
        <dbReference type="EMBL" id="MBW0567377.1"/>
    </source>
</evidence>
<keyword evidence="3" id="KW-1185">Reference proteome</keyword>
<dbReference type="Proteomes" id="UP000765509">
    <property type="component" value="Unassembled WGS sequence"/>
</dbReference>
<dbReference type="Pfam" id="PF07727">
    <property type="entry name" value="RVT_2"/>
    <property type="match status" value="1"/>
</dbReference>
<comment type="caution">
    <text evidence="2">The sequence shown here is derived from an EMBL/GenBank/DDBJ whole genome shotgun (WGS) entry which is preliminary data.</text>
</comment>